<reference evidence="5 6" key="1">
    <citation type="submission" date="2016-11" db="EMBL/GenBank/DDBJ databases">
        <authorList>
            <person name="Jaros S."/>
            <person name="Januszkiewicz K."/>
            <person name="Wedrychowicz H."/>
        </authorList>
    </citation>
    <scope>NUCLEOTIDE SEQUENCE [LARGE SCALE GENOMIC DNA]</scope>
    <source>
        <strain evidence="5 6">DSM 15480</strain>
    </source>
</reference>
<evidence type="ECO:0000313" key="5">
    <source>
        <dbReference type="EMBL" id="SHJ35047.1"/>
    </source>
</evidence>
<dbReference type="PANTHER" id="PTHR42756">
    <property type="entry name" value="TRANSCRIPTIONAL REGULATOR, MARR"/>
    <property type="match status" value="1"/>
</dbReference>
<accession>A0A1M6IKY0</accession>
<dbReference type="Proteomes" id="UP000184301">
    <property type="component" value="Unassembled WGS sequence"/>
</dbReference>
<dbReference type="OrthoDB" id="2297442at2"/>
<dbReference type="InterPro" id="IPR000835">
    <property type="entry name" value="HTH_MarR-typ"/>
</dbReference>
<evidence type="ECO:0000256" key="1">
    <source>
        <dbReference type="ARBA" id="ARBA00023015"/>
    </source>
</evidence>
<dbReference type="PANTHER" id="PTHR42756:SF1">
    <property type="entry name" value="TRANSCRIPTIONAL REPRESSOR OF EMRAB OPERON"/>
    <property type="match status" value="1"/>
</dbReference>
<name>A0A1M6IKY0_9FIRM</name>
<protein>
    <submittedName>
        <fullName evidence="5">DNA-binding transcriptional regulator, MarR family</fullName>
    </submittedName>
</protein>
<organism evidence="5 6">
    <name type="scientific">Hespellia stercorisuis DSM 15480</name>
    <dbReference type="NCBI Taxonomy" id="1121950"/>
    <lineage>
        <taxon>Bacteria</taxon>
        <taxon>Bacillati</taxon>
        <taxon>Bacillota</taxon>
        <taxon>Clostridia</taxon>
        <taxon>Lachnospirales</taxon>
        <taxon>Lachnospiraceae</taxon>
        <taxon>Hespellia</taxon>
    </lineage>
</organism>
<keyword evidence="6" id="KW-1185">Reference proteome</keyword>
<dbReference type="PROSITE" id="PS50995">
    <property type="entry name" value="HTH_MARR_2"/>
    <property type="match status" value="1"/>
</dbReference>
<evidence type="ECO:0000256" key="2">
    <source>
        <dbReference type="ARBA" id="ARBA00023125"/>
    </source>
</evidence>
<dbReference type="InterPro" id="IPR036388">
    <property type="entry name" value="WH-like_DNA-bd_sf"/>
</dbReference>
<gene>
    <name evidence="5" type="ORF">SAMN02745243_00381</name>
</gene>
<dbReference type="SUPFAM" id="SSF46785">
    <property type="entry name" value="Winged helix' DNA-binding domain"/>
    <property type="match status" value="1"/>
</dbReference>
<keyword evidence="2 5" id="KW-0238">DNA-binding</keyword>
<dbReference type="Pfam" id="PF12802">
    <property type="entry name" value="MarR_2"/>
    <property type="match status" value="1"/>
</dbReference>
<dbReference type="Gene3D" id="1.10.10.10">
    <property type="entry name" value="Winged helix-like DNA-binding domain superfamily/Winged helix DNA-binding domain"/>
    <property type="match status" value="1"/>
</dbReference>
<evidence type="ECO:0000259" key="4">
    <source>
        <dbReference type="PROSITE" id="PS50995"/>
    </source>
</evidence>
<keyword evidence="3" id="KW-0804">Transcription</keyword>
<dbReference type="SMART" id="SM00347">
    <property type="entry name" value="HTH_MARR"/>
    <property type="match status" value="1"/>
</dbReference>
<feature type="domain" description="HTH marR-type" evidence="4">
    <location>
        <begin position="1"/>
        <end position="133"/>
    </location>
</feature>
<evidence type="ECO:0000313" key="6">
    <source>
        <dbReference type="Proteomes" id="UP000184301"/>
    </source>
</evidence>
<dbReference type="GO" id="GO:0003677">
    <property type="term" value="F:DNA binding"/>
    <property type="evidence" value="ECO:0007669"/>
    <property type="project" value="UniProtKB-KW"/>
</dbReference>
<keyword evidence="1" id="KW-0805">Transcription regulation</keyword>
<dbReference type="GO" id="GO:0003700">
    <property type="term" value="F:DNA-binding transcription factor activity"/>
    <property type="evidence" value="ECO:0007669"/>
    <property type="project" value="InterPro"/>
</dbReference>
<dbReference type="RefSeq" id="WP_073104287.1">
    <property type="nucleotide sequence ID" value="NZ_FQZY01000007.1"/>
</dbReference>
<dbReference type="STRING" id="1121950.SAMN02745243_00381"/>
<dbReference type="EMBL" id="FQZY01000007">
    <property type="protein sequence ID" value="SHJ35047.1"/>
    <property type="molecule type" value="Genomic_DNA"/>
</dbReference>
<proteinExistence type="predicted"/>
<dbReference type="InterPro" id="IPR036390">
    <property type="entry name" value="WH_DNA-bd_sf"/>
</dbReference>
<dbReference type="AlphaFoldDB" id="A0A1M6IKY0"/>
<evidence type="ECO:0000256" key="3">
    <source>
        <dbReference type="ARBA" id="ARBA00023163"/>
    </source>
</evidence>
<sequence>MNGTTIYFKKIHHGLERGRSRALREYDVTGTQMDVLDYLHDHEDETNTLTELASSFGVKHTSMIHILKLLETKDLILRKEEGTRSKPVCLTEHGKQIMQEVDRHKREKDEILYQGFTEEEQTALRGYLERIYRNIRQCAAWNGGE</sequence>